<evidence type="ECO:0000313" key="4">
    <source>
        <dbReference type="EMBL" id="CAA3020448.1"/>
    </source>
</evidence>
<evidence type="ECO:0000256" key="2">
    <source>
        <dbReference type="ARBA" id="ARBA00022840"/>
    </source>
</evidence>
<evidence type="ECO:0000256" key="1">
    <source>
        <dbReference type="ARBA" id="ARBA00022741"/>
    </source>
</evidence>
<dbReference type="InterPro" id="IPR011009">
    <property type="entry name" value="Kinase-like_dom_sf"/>
</dbReference>
<keyword evidence="3" id="KW-1133">Transmembrane helix</keyword>
<dbReference type="Gene3D" id="3.30.200.20">
    <property type="entry name" value="Phosphorylase Kinase, domain 1"/>
    <property type="match status" value="1"/>
</dbReference>
<protein>
    <submittedName>
        <fullName evidence="4">L-type lectin-domain containing receptor kinase -like</fullName>
    </submittedName>
</protein>
<dbReference type="GO" id="GO:0016301">
    <property type="term" value="F:kinase activity"/>
    <property type="evidence" value="ECO:0007669"/>
    <property type="project" value="UniProtKB-KW"/>
</dbReference>
<sequence>MFIGFSASTENHAQIHNILSWTFTSVSQANIRVPSPEMCESKITVQNNENREASHKKTPTSFLIFLAAVILCLAILINLYLNGKRKQKNKDEIMVLTEKKQQPRPPNKPQKFTISEISSARRCFGELQILGSDNRSITYKATMLKGCNMAAKRFSGQLFTSYGLDKRRIYKEIKAISKIRHPNLVPIRSWCFDHQETI</sequence>
<dbReference type="PANTHER" id="PTHR27007">
    <property type="match status" value="1"/>
</dbReference>
<proteinExistence type="predicted"/>
<keyword evidence="3" id="KW-0812">Transmembrane</keyword>
<dbReference type="Gene3D" id="2.60.120.200">
    <property type="match status" value="1"/>
</dbReference>
<evidence type="ECO:0000256" key="3">
    <source>
        <dbReference type="SAM" id="Phobius"/>
    </source>
</evidence>
<dbReference type="InterPro" id="IPR050528">
    <property type="entry name" value="L-type_Lectin-RKs"/>
</dbReference>
<dbReference type="SUPFAM" id="SSF56112">
    <property type="entry name" value="Protein kinase-like (PK-like)"/>
    <property type="match status" value="1"/>
</dbReference>
<keyword evidence="2" id="KW-0067">ATP-binding</keyword>
<dbReference type="InterPro" id="IPR013320">
    <property type="entry name" value="ConA-like_dom_sf"/>
</dbReference>
<dbReference type="Proteomes" id="UP000594638">
    <property type="component" value="Unassembled WGS sequence"/>
</dbReference>
<dbReference type="GO" id="GO:0005524">
    <property type="term" value="F:ATP binding"/>
    <property type="evidence" value="ECO:0007669"/>
    <property type="project" value="UniProtKB-KW"/>
</dbReference>
<feature type="transmembrane region" description="Helical" evidence="3">
    <location>
        <begin position="62"/>
        <end position="81"/>
    </location>
</feature>
<reference evidence="4 5" key="1">
    <citation type="submission" date="2019-12" db="EMBL/GenBank/DDBJ databases">
        <authorList>
            <person name="Alioto T."/>
            <person name="Alioto T."/>
            <person name="Gomez Garrido J."/>
        </authorList>
    </citation>
    <scope>NUCLEOTIDE SEQUENCE [LARGE SCALE GENOMIC DNA]</scope>
</reference>
<keyword evidence="1" id="KW-0547">Nucleotide-binding</keyword>
<dbReference type="OrthoDB" id="4062651at2759"/>
<keyword evidence="5" id="KW-1185">Reference proteome</keyword>
<dbReference type="EMBL" id="CACTIH010009039">
    <property type="protein sequence ID" value="CAA3020448.1"/>
    <property type="molecule type" value="Genomic_DNA"/>
</dbReference>
<name>A0A8S0URF8_OLEEU</name>
<comment type="caution">
    <text evidence="4">The sequence shown here is derived from an EMBL/GenBank/DDBJ whole genome shotgun (WGS) entry which is preliminary data.</text>
</comment>
<gene>
    <name evidence="4" type="ORF">OLEA9_A016299</name>
</gene>
<accession>A0A8S0URF8</accession>
<keyword evidence="4" id="KW-0675">Receptor</keyword>
<dbReference type="AlphaFoldDB" id="A0A8S0URF8"/>
<evidence type="ECO:0000313" key="5">
    <source>
        <dbReference type="Proteomes" id="UP000594638"/>
    </source>
</evidence>
<keyword evidence="4" id="KW-0808">Transferase</keyword>
<dbReference type="SUPFAM" id="SSF49899">
    <property type="entry name" value="Concanavalin A-like lectins/glucanases"/>
    <property type="match status" value="1"/>
</dbReference>
<keyword evidence="3" id="KW-0472">Membrane</keyword>
<keyword evidence="4" id="KW-0418">Kinase</keyword>
<dbReference type="Gramene" id="OE9A016299T1">
    <property type="protein sequence ID" value="OE9A016299C1"/>
    <property type="gene ID" value="OE9A016299"/>
</dbReference>
<organism evidence="4 5">
    <name type="scientific">Olea europaea subsp. europaea</name>
    <dbReference type="NCBI Taxonomy" id="158383"/>
    <lineage>
        <taxon>Eukaryota</taxon>
        <taxon>Viridiplantae</taxon>
        <taxon>Streptophyta</taxon>
        <taxon>Embryophyta</taxon>
        <taxon>Tracheophyta</taxon>
        <taxon>Spermatophyta</taxon>
        <taxon>Magnoliopsida</taxon>
        <taxon>eudicotyledons</taxon>
        <taxon>Gunneridae</taxon>
        <taxon>Pentapetalae</taxon>
        <taxon>asterids</taxon>
        <taxon>lamiids</taxon>
        <taxon>Lamiales</taxon>
        <taxon>Oleaceae</taxon>
        <taxon>Oleeae</taxon>
        <taxon>Olea</taxon>
    </lineage>
</organism>